<evidence type="ECO:0000313" key="10">
    <source>
        <dbReference type="Proteomes" id="UP001516023"/>
    </source>
</evidence>
<keyword evidence="6" id="KW-0934">Plastid</keyword>
<feature type="binding site" evidence="8">
    <location>
        <position position="73"/>
    </location>
    <ligand>
        <name>chlorophyll a</name>
        <dbReference type="ChEBI" id="CHEBI:58416"/>
        <label>1</label>
    </ligand>
</feature>
<dbReference type="InterPro" id="IPR022796">
    <property type="entry name" value="Chloroa_b-bind"/>
</dbReference>
<dbReference type="PANTHER" id="PTHR21649">
    <property type="entry name" value="CHLOROPHYLL A/B BINDING PROTEIN"/>
    <property type="match status" value="1"/>
</dbReference>
<evidence type="ECO:0000256" key="3">
    <source>
        <dbReference type="ARBA" id="ARBA00005933"/>
    </source>
</evidence>
<dbReference type="Gene3D" id="1.10.3460.10">
    <property type="entry name" value="Chlorophyll a/b binding protein domain"/>
    <property type="match status" value="1"/>
</dbReference>
<accession>A0ABD3QZF7</accession>
<evidence type="ECO:0008006" key="11">
    <source>
        <dbReference type="Google" id="ProtNLM"/>
    </source>
</evidence>
<feature type="binding site" evidence="8">
    <location>
        <position position="187"/>
    </location>
    <ligand>
        <name>chlorophyll a</name>
        <dbReference type="ChEBI" id="CHEBI:58416"/>
        <label>1</label>
    </ligand>
</feature>
<feature type="binding site" evidence="8">
    <location>
        <position position="192"/>
    </location>
    <ligand>
        <name>chlorophyll a</name>
        <dbReference type="ChEBI" id="CHEBI:58416"/>
        <label>1</label>
    </ligand>
</feature>
<evidence type="ECO:0000256" key="8">
    <source>
        <dbReference type="PIRSR" id="PIRSR601344-1"/>
    </source>
</evidence>
<evidence type="ECO:0000256" key="5">
    <source>
        <dbReference type="ARBA" id="ARBA00022531"/>
    </source>
</evidence>
<sequence length="215" mass="23154">MLDLPSSLPLLALPLRLPPPPMNFNSNDLGLSGEGRGSTSLAATKSKALPWLPNPSNLDGYVGANGFDPLGISNYFPTDYLVESELKHGRICQLAWLGYVAVDLGARIYPLPDSMQGVTSATAHDPAVAFGSMGNMFIWMALFEMVGWIGVSQMLQGSGRAPGDFGFGKQFLEGKSEAQINDMKLKEVVHCRAAMLAFSGVVTQSVLYDKGFPYF</sequence>
<keyword evidence="8" id="KW-0148">Chlorophyll</keyword>
<feature type="binding site" evidence="8">
    <location>
        <position position="88"/>
    </location>
    <ligand>
        <name>chlorophyll a</name>
        <dbReference type="ChEBI" id="CHEBI:58416"/>
        <label>1</label>
    </ligand>
</feature>
<keyword evidence="7" id="KW-0437">Light-harvesting polypeptide</keyword>
<dbReference type="AlphaFoldDB" id="A0ABD3QZF7"/>
<organism evidence="9 10">
    <name type="scientific">Cyclotella cryptica</name>
    <dbReference type="NCBI Taxonomy" id="29204"/>
    <lineage>
        <taxon>Eukaryota</taxon>
        <taxon>Sar</taxon>
        <taxon>Stramenopiles</taxon>
        <taxon>Ochrophyta</taxon>
        <taxon>Bacillariophyta</taxon>
        <taxon>Coscinodiscophyceae</taxon>
        <taxon>Thalassiosirophycidae</taxon>
        <taxon>Stephanodiscales</taxon>
        <taxon>Stephanodiscaceae</taxon>
        <taxon>Cyclotella</taxon>
    </lineage>
</organism>
<dbReference type="GO" id="GO:0009507">
    <property type="term" value="C:chloroplast"/>
    <property type="evidence" value="ECO:0007669"/>
    <property type="project" value="UniProtKB-SubCell"/>
</dbReference>
<comment type="function">
    <text evidence="1">The light-harvesting complex (LHC) functions as a light receptor, it captures and delivers excitation energy to photosystems with which it is closely associated. Energy is transferred from the carotenoid and chlorophyll C (or B) to chlorophyll A and the photosynthetic reaction centers where it is used to synthesize ATP and reducing power.</text>
</comment>
<feature type="binding site" evidence="8">
    <location>
        <position position="204"/>
    </location>
    <ligand>
        <name>chlorophyll a</name>
        <dbReference type="ChEBI" id="CHEBI:58416"/>
        <label>1</label>
    </ligand>
</feature>
<dbReference type="GO" id="GO:0030076">
    <property type="term" value="C:light-harvesting complex"/>
    <property type="evidence" value="ECO:0007669"/>
    <property type="project" value="UniProtKB-KW"/>
</dbReference>
<reference evidence="9 10" key="1">
    <citation type="journal article" date="2020" name="G3 (Bethesda)">
        <title>Improved Reference Genome for Cyclotella cryptica CCMP332, a Model for Cell Wall Morphogenesis, Salinity Adaptation, and Lipid Production in Diatoms (Bacillariophyta).</title>
        <authorList>
            <person name="Roberts W.R."/>
            <person name="Downey K.M."/>
            <person name="Ruck E.C."/>
            <person name="Traller J.C."/>
            <person name="Alverson A.J."/>
        </authorList>
    </citation>
    <scope>NUCLEOTIDE SEQUENCE [LARGE SCALE GENOMIC DNA]</scope>
    <source>
        <strain evidence="9 10">CCMP332</strain>
    </source>
</reference>
<evidence type="ECO:0000256" key="7">
    <source>
        <dbReference type="ARBA" id="ARBA00023243"/>
    </source>
</evidence>
<feature type="binding site" evidence="8">
    <location>
        <position position="186"/>
    </location>
    <ligand>
        <name>chlorophyll a</name>
        <dbReference type="ChEBI" id="CHEBI:58416"/>
        <label>1</label>
    </ligand>
</feature>
<keyword evidence="10" id="KW-1185">Reference proteome</keyword>
<comment type="subcellular location">
    <subcellularLocation>
        <location evidence="2">Plastid</location>
        <location evidence="2">Chloroplast</location>
    </subcellularLocation>
</comment>
<dbReference type="Proteomes" id="UP001516023">
    <property type="component" value="Unassembled WGS sequence"/>
</dbReference>
<dbReference type="InterPro" id="IPR001344">
    <property type="entry name" value="Chloro_AB-bd_pln"/>
</dbReference>
<protein>
    <recommendedName>
        <fullName evidence="11">Chlorophyll a-b binding protein, chloroplastic</fullName>
    </recommendedName>
</protein>
<keyword evidence="4" id="KW-0150">Chloroplast</keyword>
<dbReference type="EMBL" id="JABMIG020000002">
    <property type="protein sequence ID" value="KAL3805685.1"/>
    <property type="molecule type" value="Genomic_DNA"/>
</dbReference>
<comment type="similarity">
    <text evidence="3">Belongs to the fucoxanthin chlorophyll protein family.</text>
</comment>
<dbReference type="SUPFAM" id="SSF103511">
    <property type="entry name" value="Chlorophyll a-b binding protein"/>
    <property type="match status" value="1"/>
</dbReference>
<evidence type="ECO:0000256" key="2">
    <source>
        <dbReference type="ARBA" id="ARBA00004229"/>
    </source>
</evidence>
<feature type="binding site" description="axial binding residue" evidence="8">
    <location>
        <position position="155"/>
    </location>
    <ligand>
        <name>chlorophyll b</name>
        <dbReference type="ChEBI" id="CHEBI:61721"/>
        <label>1</label>
    </ligand>
    <ligandPart>
        <name>Mg</name>
        <dbReference type="ChEBI" id="CHEBI:25107"/>
    </ligandPart>
</feature>
<comment type="caution">
    <text evidence="9">The sequence shown here is derived from an EMBL/GenBank/DDBJ whole genome shotgun (WGS) entry which is preliminary data.</text>
</comment>
<gene>
    <name evidence="9" type="ORF">HJC23_005929</name>
</gene>
<dbReference type="Pfam" id="PF00504">
    <property type="entry name" value="Chloroa_b-bind"/>
    <property type="match status" value="1"/>
</dbReference>
<feature type="binding site" description="axial binding residue" evidence="8">
    <location>
        <position position="90"/>
    </location>
    <ligand>
        <name>chlorophyll b</name>
        <dbReference type="ChEBI" id="CHEBI:61721"/>
        <label>1</label>
    </ligand>
    <ligandPart>
        <name>Mg</name>
        <dbReference type="ChEBI" id="CHEBI:25107"/>
    </ligandPart>
</feature>
<name>A0ABD3QZF7_9STRA</name>
<feature type="binding site" evidence="8">
    <location>
        <position position="85"/>
    </location>
    <ligand>
        <name>chlorophyll a</name>
        <dbReference type="ChEBI" id="CHEBI:58416"/>
        <label>1</label>
    </ligand>
</feature>
<keyword evidence="8" id="KW-0157">Chromophore</keyword>
<evidence type="ECO:0000256" key="6">
    <source>
        <dbReference type="ARBA" id="ARBA00022640"/>
    </source>
</evidence>
<dbReference type="GO" id="GO:0015979">
    <property type="term" value="P:photosynthesis"/>
    <property type="evidence" value="ECO:0007669"/>
    <property type="project" value="UniProtKB-KW"/>
</dbReference>
<evidence type="ECO:0000256" key="1">
    <source>
        <dbReference type="ARBA" id="ARBA00004022"/>
    </source>
</evidence>
<evidence type="ECO:0000313" key="9">
    <source>
        <dbReference type="EMBL" id="KAL3805685.1"/>
    </source>
</evidence>
<proteinExistence type="inferred from homology"/>
<keyword evidence="5" id="KW-0602">Photosynthesis</keyword>
<evidence type="ECO:0000256" key="4">
    <source>
        <dbReference type="ARBA" id="ARBA00022528"/>
    </source>
</evidence>